<comment type="caution">
    <text evidence="2">The sequence shown here is derived from an EMBL/GenBank/DDBJ whole genome shotgun (WGS) entry which is preliminary data.</text>
</comment>
<dbReference type="InterPro" id="IPR015867">
    <property type="entry name" value="N-reg_PII/ATP_PRibTrfase_C"/>
</dbReference>
<comment type="similarity">
    <text evidence="1">Belongs to the CutA family.</text>
</comment>
<dbReference type="AlphaFoldDB" id="A0A1J5RAJ6"/>
<proteinExistence type="inferred from homology"/>
<reference evidence="2" key="1">
    <citation type="submission" date="2016-10" db="EMBL/GenBank/DDBJ databases">
        <title>Sequence of Gallionella enrichment culture.</title>
        <authorList>
            <person name="Poehlein A."/>
            <person name="Muehling M."/>
            <person name="Daniel R."/>
        </authorList>
    </citation>
    <scope>NUCLEOTIDE SEQUENCE</scope>
</reference>
<dbReference type="Pfam" id="PF03091">
    <property type="entry name" value="CutA1"/>
    <property type="match status" value="1"/>
</dbReference>
<organism evidence="2">
    <name type="scientific">mine drainage metagenome</name>
    <dbReference type="NCBI Taxonomy" id="410659"/>
    <lineage>
        <taxon>unclassified sequences</taxon>
        <taxon>metagenomes</taxon>
        <taxon>ecological metagenomes</taxon>
    </lineage>
</organism>
<protein>
    <submittedName>
        <fullName evidence="2">Divalent-cation tolerance protein CutA</fullName>
    </submittedName>
</protein>
<accession>A0A1J5RAJ6</accession>
<gene>
    <name evidence="2" type="primary">cutA_6</name>
    <name evidence="2" type="ORF">GALL_249050</name>
</gene>
<dbReference type="EMBL" id="MLJW01000214">
    <property type="protein sequence ID" value="OIQ93096.1"/>
    <property type="molecule type" value="Genomic_DNA"/>
</dbReference>
<dbReference type="Gene3D" id="3.30.70.120">
    <property type="match status" value="1"/>
</dbReference>
<dbReference type="GO" id="GO:0010038">
    <property type="term" value="P:response to metal ion"/>
    <property type="evidence" value="ECO:0007669"/>
    <property type="project" value="InterPro"/>
</dbReference>
<dbReference type="PANTHER" id="PTHR23419:SF8">
    <property type="entry name" value="FI09726P"/>
    <property type="match status" value="1"/>
</dbReference>
<dbReference type="InterPro" id="IPR011322">
    <property type="entry name" value="N-reg_PII-like_a/b"/>
</dbReference>
<dbReference type="InterPro" id="IPR004323">
    <property type="entry name" value="Ion_tolerance_CutA"/>
</dbReference>
<dbReference type="PANTHER" id="PTHR23419">
    <property type="entry name" value="DIVALENT CATION TOLERANCE CUTA-RELATED"/>
    <property type="match status" value="1"/>
</dbReference>
<dbReference type="GO" id="GO:0005507">
    <property type="term" value="F:copper ion binding"/>
    <property type="evidence" value="ECO:0007669"/>
    <property type="project" value="TreeGrafter"/>
</dbReference>
<name>A0A1J5RAJ6_9ZZZZ</name>
<evidence type="ECO:0000256" key="1">
    <source>
        <dbReference type="ARBA" id="ARBA00010169"/>
    </source>
</evidence>
<dbReference type="SUPFAM" id="SSF54913">
    <property type="entry name" value="GlnB-like"/>
    <property type="match status" value="1"/>
</dbReference>
<evidence type="ECO:0000313" key="2">
    <source>
        <dbReference type="EMBL" id="OIQ93096.1"/>
    </source>
</evidence>
<sequence>MDACLVYVTAAHRDEARAIAQALVEQRLAACVNLLEGITSVYRWDGALHEDSEALLLIKTRSENTSRLIATIKEMHSYTNRPMN</sequence>